<name>A0A518ATA6_9BACT</name>
<evidence type="ECO:0000313" key="2">
    <source>
        <dbReference type="Proteomes" id="UP000315750"/>
    </source>
</evidence>
<dbReference type="RefSeq" id="WP_145249457.1">
    <property type="nucleotide sequence ID" value="NZ_CP036278.1"/>
</dbReference>
<dbReference type="AlphaFoldDB" id="A0A518ATA6"/>
<reference evidence="1 2" key="1">
    <citation type="submission" date="2019-02" db="EMBL/GenBank/DDBJ databases">
        <title>Deep-cultivation of Planctomycetes and their phenomic and genomic characterization uncovers novel biology.</title>
        <authorList>
            <person name="Wiegand S."/>
            <person name="Jogler M."/>
            <person name="Boedeker C."/>
            <person name="Pinto D."/>
            <person name="Vollmers J."/>
            <person name="Rivas-Marin E."/>
            <person name="Kohn T."/>
            <person name="Peeters S.H."/>
            <person name="Heuer A."/>
            <person name="Rast P."/>
            <person name="Oberbeckmann S."/>
            <person name="Bunk B."/>
            <person name="Jeske O."/>
            <person name="Meyerdierks A."/>
            <person name="Storesund J.E."/>
            <person name="Kallscheuer N."/>
            <person name="Luecker S."/>
            <person name="Lage O.M."/>
            <person name="Pohl T."/>
            <person name="Merkel B.J."/>
            <person name="Hornburger P."/>
            <person name="Mueller R.-W."/>
            <person name="Bruemmer F."/>
            <person name="Labrenz M."/>
            <person name="Spormann A.M."/>
            <person name="Op den Camp H."/>
            <person name="Overmann J."/>
            <person name="Amann R."/>
            <person name="Jetten M.S.M."/>
            <person name="Mascher T."/>
            <person name="Medema M.H."/>
            <person name="Devos D.P."/>
            <person name="Kaster A.-K."/>
            <person name="Ovreas L."/>
            <person name="Rohde M."/>
            <person name="Galperin M.Y."/>
            <person name="Jogler C."/>
        </authorList>
    </citation>
    <scope>NUCLEOTIDE SEQUENCE [LARGE SCALE GENOMIC DNA]</scope>
    <source>
        <strain evidence="1 2">Pan181</strain>
    </source>
</reference>
<dbReference type="SUPFAM" id="SSF81301">
    <property type="entry name" value="Nucleotidyltransferase"/>
    <property type="match status" value="1"/>
</dbReference>
<evidence type="ECO:0008006" key="3">
    <source>
        <dbReference type="Google" id="ProtNLM"/>
    </source>
</evidence>
<evidence type="ECO:0000313" key="1">
    <source>
        <dbReference type="EMBL" id="QDU57974.1"/>
    </source>
</evidence>
<dbReference type="OrthoDB" id="1551055at2"/>
<dbReference type="KEGG" id="amuc:Pan181_41990"/>
<accession>A0A518ATA6</accession>
<gene>
    <name evidence="1" type="ORF">Pan181_41990</name>
</gene>
<dbReference type="EMBL" id="CP036278">
    <property type="protein sequence ID" value="QDU57974.1"/>
    <property type="molecule type" value="Genomic_DNA"/>
</dbReference>
<dbReference type="Proteomes" id="UP000315750">
    <property type="component" value="Chromosome"/>
</dbReference>
<dbReference type="InterPro" id="IPR043519">
    <property type="entry name" value="NT_sf"/>
</dbReference>
<sequence length="186" mass="21186">MLKSEEIVKQVLASLSKHGHSFMLVGSYATNLYCVPRGTQDIDLVVEAEFIAAAREIAQSHPEIHLDPQLGFESVTATKRVLLTADDTDFKVEIFELSNDPHDQARFQRRLPIDLYDERAWVATPEDTIITKLNWSQKTGRGKDRDDAQNVMATQHETLDWPYIASWCERHGTHEKLAELRTQLGV</sequence>
<proteinExistence type="predicted"/>
<dbReference type="Gene3D" id="3.30.460.40">
    <property type="match status" value="1"/>
</dbReference>
<keyword evidence="2" id="KW-1185">Reference proteome</keyword>
<protein>
    <recommendedName>
        <fullName evidence="3">Lincosamide resistance protein</fullName>
    </recommendedName>
</protein>
<organism evidence="1 2">
    <name type="scientific">Aeoliella mucimassa</name>
    <dbReference type="NCBI Taxonomy" id="2527972"/>
    <lineage>
        <taxon>Bacteria</taxon>
        <taxon>Pseudomonadati</taxon>
        <taxon>Planctomycetota</taxon>
        <taxon>Planctomycetia</taxon>
        <taxon>Pirellulales</taxon>
        <taxon>Lacipirellulaceae</taxon>
        <taxon>Aeoliella</taxon>
    </lineage>
</organism>